<gene>
    <name evidence="2" type="ORF">GCM10010885_06330</name>
</gene>
<reference evidence="2" key="2">
    <citation type="submission" date="2020-09" db="EMBL/GenBank/DDBJ databases">
        <authorList>
            <person name="Sun Q."/>
            <person name="Ohkuma M."/>
        </authorList>
    </citation>
    <scope>NUCLEOTIDE SEQUENCE</scope>
    <source>
        <strain evidence="2">JCM 18487</strain>
    </source>
</reference>
<proteinExistence type="predicted"/>
<comment type="caution">
    <text evidence="2">The sequence shown here is derived from an EMBL/GenBank/DDBJ whole genome shotgun (WGS) entry which is preliminary data.</text>
</comment>
<dbReference type="EMBL" id="BMOY01000006">
    <property type="protein sequence ID" value="GGI99786.1"/>
    <property type="molecule type" value="Genomic_DNA"/>
</dbReference>
<keyword evidence="3" id="KW-1185">Reference proteome</keyword>
<evidence type="ECO:0000313" key="2">
    <source>
        <dbReference type="EMBL" id="GGI99786.1"/>
    </source>
</evidence>
<name>A0A917NI54_9BACL</name>
<evidence type="ECO:0000313" key="3">
    <source>
        <dbReference type="Proteomes" id="UP000637695"/>
    </source>
</evidence>
<reference evidence="2" key="1">
    <citation type="journal article" date="2014" name="Int. J. Syst. Evol. Microbiol.">
        <title>Complete genome sequence of Corynebacterium casei LMG S-19264T (=DSM 44701T), isolated from a smear-ripened cheese.</title>
        <authorList>
            <consortium name="US DOE Joint Genome Institute (JGI-PGF)"/>
            <person name="Walter F."/>
            <person name="Albersmeier A."/>
            <person name="Kalinowski J."/>
            <person name="Ruckert C."/>
        </authorList>
    </citation>
    <scope>NUCLEOTIDE SEQUENCE</scope>
    <source>
        <strain evidence="2">JCM 18487</strain>
    </source>
</reference>
<dbReference type="InterPro" id="IPR006016">
    <property type="entry name" value="UspA"/>
</dbReference>
<dbReference type="AlphaFoldDB" id="A0A917NI54"/>
<dbReference type="RefSeq" id="WP_229776317.1">
    <property type="nucleotide sequence ID" value="NZ_BMOY01000006.1"/>
</dbReference>
<evidence type="ECO:0000259" key="1">
    <source>
        <dbReference type="Pfam" id="PF00582"/>
    </source>
</evidence>
<organism evidence="2 3">
    <name type="scientific">Alicyclobacillus cellulosilyticus</name>
    <dbReference type="NCBI Taxonomy" id="1003997"/>
    <lineage>
        <taxon>Bacteria</taxon>
        <taxon>Bacillati</taxon>
        <taxon>Bacillota</taxon>
        <taxon>Bacilli</taxon>
        <taxon>Bacillales</taxon>
        <taxon>Alicyclobacillaceae</taxon>
        <taxon>Alicyclobacillus</taxon>
    </lineage>
</organism>
<protein>
    <recommendedName>
        <fullName evidence="1">UspA domain-containing protein</fullName>
    </recommendedName>
</protein>
<accession>A0A917NI54</accession>
<dbReference type="Pfam" id="PF00582">
    <property type="entry name" value="Usp"/>
    <property type="match status" value="1"/>
</dbReference>
<dbReference type="InterPro" id="IPR014729">
    <property type="entry name" value="Rossmann-like_a/b/a_fold"/>
</dbReference>
<sequence>MESENVIAIRQWMAAGVFQMKILWAVDHVNPAGNAVLLTKFFLSHIDDAWLTVLHVSRQNASVYYKTPIGLRQILTRDELLRTKEIEELVLHEFQPWRTRVKFRHEIGDPAHTIGEVAREEGADLVIVGGSNRHMLRMGPVVHELLQRTELPVLVSH</sequence>
<feature type="domain" description="UspA" evidence="1">
    <location>
        <begin position="21"/>
        <end position="156"/>
    </location>
</feature>
<dbReference type="SUPFAM" id="SSF52402">
    <property type="entry name" value="Adenine nucleotide alpha hydrolases-like"/>
    <property type="match status" value="1"/>
</dbReference>
<dbReference type="Proteomes" id="UP000637695">
    <property type="component" value="Unassembled WGS sequence"/>
</dbReference>
<dbReference type="CDD" id="cd00293">
    <property type="entry name" value="USP-like"/>
    <property type="match status" value="1"/>
</dbReference>
<dbReference type="Gene3D" id="3.40.50.620">
    <property type="entry name" value="HUPs"/>
    <property type="match status" value="1"/>
</dbReference>